<evidence type="ECO:0008006" key="3">
    <source>
        <dbReference type="Google" id="ProtNLM"/>
    </source>
</evidence>
<keyword evidence="1" id="KW-0472">Membrane</keyword>
<feature type="transmembrane region" description="Helical" evidence="1">
    <location>
        <begin position="7"/>
        <end position="28"/>
    </location>
</feature>
<proteinExistence type="predicted"/>
<dbReference type="Pfam" id="PF07963">
    <property type="entry name" value="N_methyl"/>
    <property type="match status" value="1"/>
</dbReference>
<feature type="non-terminal residue" evidence="2">
    <location>
        <position position="54"/>
    </location>
</feature>
<sequence length="54" mass="6087">MSKFSKAFTMIELIATMVIASILATSVITSYSNYNKWQDINEQVLNMLGTLRKA</sequence>
<gene>
    <name evidence="2" type="ORF">METZ01_LOCUS280252</name>
</gene>
<protein>
    <recommendedName>
        <fullName evidence="3">Prepilin-type N-terminal cleavage/methylation domain-containing protein</fullName>
    </recommendedName>
</protein>
<organism evidence="2">
    <name type="scientific">marine metagenome</name>
    <dbReference type="NCBI Taxonomy" id="408172"/>
    <lineage>
        <taxon>unclassified sequences</taxon>
        <taxon>metagenomes</taxon>
        <taxon>ecological metagenomes</taxon>
    </lineage>
</organism>
<dbReference type="EMBL" id="UINC01082540">
    <property type="protein sequence ID" value="SVC27398.1"/>
    <property type="molecule type" value="Genomic_DNA"/>
</dbReference>
<evidence type="ECO:0000256" key="1">
    <source>
        <dbReference type="SAM" id="Phobius"/>
    </source>
</evidence>
<keyword evidence="1" id="KW-1133">Transmembrane helix</keyword>
<dbReference type="InterPro" id="IPR045584">
    <property type="entry name" value="Pilin-like"/>
</dbReference>
<keyword evidence="1" id="KW-0812">Transmembrane</keyword>
<evidence type="ECO:0000313" key="2">
    <source>
        <dbReference type="EMBL" id="SVC27398.1"/>
    </source>
</evidence>
<accession>A0A382KS86</accession>
<dbReference type="Gene3D" id="3.30.700.10">
    <property type="entry name" value="Glycoprotein, Type 4 Pilin"/>
    <property type="match status" value="1"/>
</dbReference>
<name>A0A382KS86_9ZZZZ</name>
<dbReference type="InterPro" id="IPR012902">
    <property type="entry name" value="N_methyl_site"/>
</dbReference>
<dbReference type="SUPFAM" id="SSF54523">
    <property type="entry name" value="Pili subunits"/>
    <property type="match status" value="1"/>
</dbReference>
<reference evidence="2" key="1">
    <citation type="submission" date="2018-05" db="EMBL/GenBank/DDBJ databases">
        <authorList>
            <person name="Lanie J.A."/>
            <person name="Ng W.-L."/>
            <person name="Kazmierczak K.M."/>
            <person name="Andrzejewski T.M."/>
            <person name="Davidsen T.M."/>
            <person name="Wayne K.J."/>
            <person name="Tettelin H."/>
            <person name="Glass J.I."/>
            <person name="Rusch D."/>
            <person name="Podicherti R."/>
            <person name="Tsui H.-C.T."/>
            <person name="Winkler M.E."/>
        </authorList>
    </citation>
    <scope>NUCLEOTIDE SEQUENCE</scope>
</reference>
<dbReference type="AlphaFoldDB" id="A0A382KS86"/>
<dbReference type="NCBIfam" id="TIGR02532">
    <property type="entry name" value="IV_pilin_GFxxxE"/>
    <property type="match status" value="1"/>
</dbReference>